<evidence type="ECO:0000256" key="1">
    <source>
        <dbReference type="SAM" id="SignalP"/>
    </source>
</evidence>
<keyword evidence="3" id="KW-1185">Reference proteome</keyword>
<gene>
    <name evidence="2" type="ORF">KEM09_04975</name>
</gene>
<feature type="signal peptide" evidence="1">
    <location>
        <begin position="1"/>
        <end position="21"/>
    </location>
</feature>
<reference evidence="2 3" key="1">
    <citation type="journal article" date="2014" name="Int. J. Syst. Evol. Microbiol.">
        <title>Carboxylicivirga gen. nov. in the family Marinilabiliaceae with two novel species, Carboxylicivirga mesophila sp. nov. and Carboxylicivirga taeanensis sp. nov., and reclassification of Cytophaga fermentans as Saccharicrinis fermentans gen. nov., comb. nov.</title>
        <authorList>
            <person name="Yang S.H."/>
            <person name="Seo H.S."/>
            <person name="Woo J.H."/>
            <person name="Oh H.M."/>
            <person name="Jang H."/>
            <person name="Lee J.H."/>
            <person name="Kim S.J."/>
            <person name="Kwon K.K."/>
        </authorList>
    </citation>
    <scope>NUCLEOTIDE SEQUENCE [LARGE SCALE GENOMIC DNA]</scope>
    <source>
        <strain evidence="2 3">JCM 18290</strain>
    </source>
</reference>
<dbReference type="RefSeq" id="WP_212226325.1">
    <property type="nucleotide sequence ID" value="NZ_JAGUCN010000004.1"/>
</dbReference>
<name>A0ABS5K709_9BACT</name>
<feature type="chain" id="PRO_5046386136" evidence="1">
    <location>
        <begin position="22"/>
        <end position="117"/>
    </location>
</feature>
<sequence>MKRNPGILIILLLACAQFVAAQVGWEISTNEKNNYVPTCVANGQIGIVPDVTPFRTREVVLNHVFDRAAPYDVSRVLSGINPFNLVVAVNGDTIQLGDCGKWEQVLNMREASLKADF</sequence>
<accession>A0ABS5K709</accession>
<organism evidence="2 3">
    <name type="scientific">Carboxylicivirga mesophila</name>
    <dbReference type="NCBI Taxonomy" id="1166478"/>
    <lineage>
        <taxon>Bacteria</taxon>
        <taxon>Pseudomonadati</taxon>
        <taxon>Bacteroidota</taxon>
        <taxon>Bacteroidia</taxon>
        <taxon>Marinilabiliales</taxon>
        <taxon>Marinilabiliaceae</taxon>
        <taxon>Carboxylicivirga</taxon>
    </lineage>
</organism>
<dbReference type="EMBL" id="JAGUCN010000004">
    <property type="protein sequence ID" value="MBS2210739.1"/>
    <property type="molecule type" value="Genomic_DNA"/>
</dbReference>
<dbReference type="PROSITE" id="PS51257">
    <property type="entry name" value="PROKAR_LIPOPROTEIN"/>
    <property type="match status" value="1"/>
</dbReference>
<evidence type="ECO:0000313" key="3">
    <source>
        <dbReference type="Proteomes" id="UP000721861"/>
    </source>
</evidence>
<proteinExistence type="predicted"/>
<dbReference type="Proteomes" id="UP000721861">
    <property type="component" value="Unassembled WGS sequence"/>
</dbReference>
<protein>
    <submittedName>
        <fullName evidence="2">Uncharacterized protein</fullName>
    </submittedName>
</protein>
<evidence type="ECO:0000313" key="2">
    <source>
        <dbReference type="EMBL" id="MBS2210739.1"/>
    </source>
</evidence>
<comment type="caution">
    <text evidence="2">The sequence shown here is derived from an EMBL/GenBank/DDBJ whole genome shotgun (WGS) entry which is preliminary data.</text>
</comment>
<keyword evidence="1" id="KW-0732">Signal</keyword>